<dbReference type="Proteomes" id="UP001276840">
    <property type="component" value="Unassembled WGS sequence"/>
</dbReference>
<organism evidence="1 2">
    <name type="scientific">Mesorhizobium montanum</name>
    <dbReference type="NCBI Taxonomy" id="3072323"/>
    <lineage>
        <taxon>Bacteria</taxon>
        <taxon>Pseudomonadati</taxon>
        <taxon>Pseudomonadota</taxon>
        <taxon>Alphaproteobacteria</taxon>
        <taxon>Hyphomicrobiales</taxon>
        <taxon>Phyllobacteriaceae</taxon>
        <taxon>Mesorhizobium</taxon>
    </lineage>
</organism>
<evidence type="ECO:0000313" key="2">
    <source>
        <dbReference type="Proteomes" id="UP001276840"/>
    </source>
</evidence>
<protein>
    <submittedName>
        <fullName evidence="1">Uncharacterized protein</fullName>
    </submittedName>
</protein>
<sequence>MARSFVSAAMVLGLLALLGLGYAVMASVRLWHSILPGSAASPSMSMEPYAFVFRFDASSSQEDSSSTTQRAPSEWRLSMPRAFVSSELGDDSSVGGGRQHQSHSVTISATLNPATGDFSPAILSTASERSAHGFFFFLGNGPVGEKLARSPHCIRQDEIDEFFGTSKLSVNFFKANSSFEQRCMAYMSDEGWCVRLEMPKKVYFDNYQCACYSASEMLKKYTTKADYVNEN</sequence>
<dbReference type="EMBL" id="JAVIJF010000015">
    <property type="protein sequence ID" value="MDX8526938.1"/>
    <property type="molecule type" value="Genomic_DNA"/>
</dbReference>
<comment type="caution">
    <text evidence="1">The sequence shown here is derived from an EMBL/GenBank/DDBJ whole genome shotgun (WGS) entry which is preliminary data.</text>
</comment>
<keyword evidence="2" id="KW-1185">Reference proteome</keyword>
<reference evidence="1 2" key="1">
    <citation type="submission" date="2023-08" db="EMBL/GenBank/DDBJ databases">
        <title>Implementing the SeqCode for naming new Mesorhizobium species isolated from Vachellia karroo root nodules.</title>
        <authorList>
            <person name="Van Lill M."/>
        </authorList>
    </citation>
    <scope>NUCLEOTIDE SEQUENCE [LARGE SCALE GENOMIC DNA]</scope>
    <source>
        <strain evidence="1 2">MSK 1335</strain>
    </source>
</reference>
<evidence type="ECO:0000313" key="1">
    <source>
        <dbReference type="EMBL" id="MDX8526938.1"/>
    </source>
</evidence>
<accession>A0ABU4ZNI8</accession>
<name>A0ABU4ZNI8_9HYPH</name>
<gene>
    <name evidence="1" type="ORF">RFM68_20765</name>
</gene>
<proteinExistence type="predicted"/>